<evidence type="ECO:0000256" key="1">
    <source>
        <dbReference type="SAM" id="MobiDB-lite"/>
    </source>
</evidence>
<name>A0A3E2HFA6_SCYLI</name>
<reference evidence="2 3" key="1">
    <citation type="submission" date="2018-05" db="EMBL/GenBank/DDBJ databases">
        <title>Draft genome sequence of Scytalidium lignicola DSM 105466, a ubiquitous saprotrophic fungus.</title>
        <authorList>
            <person name="Buettner E."/>
            <person name="Gebauer A.M."/>
            <person name="Hofrichter M."/>
            <person name="Liers C."/>
            <person name="Kellner H."/>
        </authorList>
    </citation>
    <scope>NUCLEOTIDE SEQUENCE [LARGE SCALE GENOMIC DNA]</scope>
    <source>
        <strain evidence="2 3">DSM 105466</strain>
    </source>
</reference>
<dbReference type="EMBL" id="NCSJ02000062">
    <property type="protein sequence ID" value="RFU32079.1"/>
    <property type="molecule type" value="Genomic_DNA"/>
</dbReference>
<proteinExistence type="predicted"/>
<dbReference type="AlphaFoldDB" id="A0A3E2HFA6"/>
<comment type="caution">
    <text evidence="2">The sequence shown here is derived from an EMBL/GenBank/DDBJ whole genome shotgun (WGS) entry which is preliminary data.</text>
</comment>
<evidence type="ECO:0000313" key="3">
    <source>
        <dbReference type="Proteomes" id="UP000258309"/>
    </source>
</evidence>
<keyword evidence="3" id="KW-1185">Reference proteome</keyword>
<feature type="region of interest" description="Disordered" evidence="1">
    <location>
        <begin position="18"/>
        <end position="37"/>
    </location>
</feature>
<sequence length="96" mass="10650">MDISFTVKTHSSLAEIGDIVPKSKKGHGNDNDEATTILSPNRLHGMKTCFVSDKGYFFNKTITRGHPIMQPVPPHAKFVRVKVRNGMGDVMLTRPT</sequence>
<protein>
    <submittedName>
        <fullName evidence="2">Uncharacterized protein</fullName>
    </submittedName>
</protein>
<accession>A0A3E2HFA6</accession>
<gene>
    <name evidence="2" type="ORF">B7463_g4238</name>
</gene>
<dbReference type="OrthoDB" id="16564at2759"/>
<organism evidence="2 3">
    <name type="scientific">Scytalidium lignicola</name>
    <name type="common">Hyphomycete</name>
    <dbReference type="NCBI Taxonomy" id="5539"/>
    <lineage>
        <taxon>Eukaryota</taxon>
        <taxon>Fungi</taxon>
        <taxon>Dikarya</taxon>
        <taxon>Ascomycota</taxon>
        <taxon>Pezizomycotina</taxon>
        <taxon>Leotiomycetes</taxon>
        <taxon>Leotiomycetes incertae sedis</taxon>
        <taxon>Scytalidium</taxon>
    </lineage>
</organism>
<feature type="non-terminal residue" evidence="2">
    <location>
        <position position="96"/>
    </location>
</feature>
<dbReference type="Proteomes" id="UP000258309">
    <property type="component" value="Unassembled WGS sequence"/>
</dbReference>
<evidence type="ECO:0000313" key="2">
    <source>
        <dbReference type="EMBL" id="RFU32079.1"/>
    </source>
</evidence>
<feature type="non-terminal residue" evidence="2">
    <location>
        <position position="1"/>
    </location>
</feature>